<evidence type="ECO:0000313" key="5">
    <source>
        <dbReference type="Proteomes" id="UP000037923"/>
    </source>
</evidence>
<dbReference type="GO" id="GO:0003723">
    <property type="term" value="F:RNA binding"/>
    <property type="evidence" value="ECO:0007669"/>
    <property type="project" value="UniProtKB-UniRule"/>
</dbReference>
<dbReference type="EMBL" id="LGTL01000003">
    <property type="protein sequence ID" value="KPA83992.1"/>
    <property type="molecule type" value="Genomic_DNA"/>
</dbReference>
<feature type="region of interest" description="Disordered" evidence="2">
    <location>
        <begin position="84"/>
        <end position="130"/>
    </location>
</feature>
<dbReference type="SMART" id="SM00360">
    <property type="entry name" value="RRM"/>
    <property type="match status" value="1"/>
</dbReference>
<dbReference type="Pfam" id="PF00076">
    <property type="entry name" value="RRM_1"/>
    <property type="match status" value="1"/>
</dbReference>
<dbReference type="Proteomes" id="UP000037923">
    <property type="component" value="Unassembled WGS sequence"/>
</dbReference>
<comment type="caution">
    <text evidence="4">The sequence shown here is derived from an EMBL/GenBank/DDBJ whole genome shotgun (WGS) entry which is preliminary data.</text>
</comment>
<feature type="compositionally biased region" description="Low complexity" evidence="2">
    <location>
        <begin position="340"/>
        <end position="351"/>
    </location>
</feature>
<keyword evidence="1" id="KW-0694">RNA-binding</keyword>
<feature type="compositionally biased region" description="Polar residues" evidence="2">
    <location>
        <begin position="107"/>
        <end position="117"/>
    </location>
</feature>
<dbReference type="InterPro" id="IPR035979">
    <property type="entry name" value="RBD_domain_sf"/>
</dbReference>
<evidence type="ECO:0000256" key="2">
    <source>
        <dbReference type="SAM" id="MobiDB-lite"/>
    </source>
</evidence>
<feature type="region of interest" description="Disordered" evidence="2">
    <location>
        <begin position="584"/>
        <end position="603"/>
    </location>
</feature>
<dbReference type="Gene3D" id="3.30.70.330">
    <property type="match status" value="1"/>
</dbReference>
<protein>
    <recommendedName>
        <fullName evidence="3">RRM domain-containing protein</fullName>
    </recommendedName>
</protein>
<dbReference type="InterPro" id="IPR012677">
    <property type="entry name" value="Nucleotide-bd_a/b_plait_sf"/>
</dbReference>
<dbReference type="InterPro" id="IPR000504">
    <property type="entry name" value="RRM_dom"/>
</dbReference>
<evidence type="ECO:0000313" key="4">
    <source>
        <dbReference type="EMBL" id="KPA83992.1"/>
    </source>
</evidence>
<feature type="region of interest" description="Disordered" evidence="2">
    <location>
        <begin position="155"/>
        <end position="198"/>
    </location>
</feature>
<feature type="domain" description="RRM" evidence="3">
    <location>
        <begin position="223"/>
        <end position="302"/>
    </location>
</feature>
<feature type="compositionally biased region" description="Polar residues" evidence="2">
    <location>
        <begin position="591"/>
        <end position="603"/>
    </location>
</feature>
<dbReference type="GeneID" id="26902431"/>
<dbReference type="VEuPathDB" id="TriTrypDB:LpyrH10_03_2870"/>
<dbReference type="PANTHER" id="PTHR48037:SF1">
    <property type="entry name" value="RRM DOMAIN-CONTAINING PROTEIN"/>
    <property type="match status" value="1"/>
</dbReference>
<feature type="compositionally biased region" description="Pro residues" evidence="2">
    <location>
        <begin position="529"/>
        <end position="541"/>
    </location>
</feature>
<dbReference type="OrthoDB" id="6159137at2759"/>
<dbReference type="PANTHER" id="PTHR48037">
    <property type="entry name" value="ATPASE E1"/>
    <property type="match status" value="1"/>
</dbReference>
<feature type="region of interest" description="Disordered" evidence="2">
    <location>
        <begin position="332"/>
        <end position="372"/>
    </location>
</feature>
<proteinExistence type="predicted"/>
<evidence type="ECO:0000259" key="3">
    <source>
        <dbReference type="PROSITE" id="PS50102"/>
    </source>
</evidence>
<dbReference type="AlphaFoldDB" id="A0A0N0DYD4"/>
<name>A0A0N0DYD4_LEPPY</name>
<dbReference type="RefSeq" id="XP_015662431.1">
    <property type="nucleotide sequence ID" value="XM_015798953.1"/>
</dbReference>
<gene>
    <name evidence="4" type="ORF">ABB37_02136</name>
</gene>
<sequence length="638" mass="66425">MADSFTRQSKGHGYALPDAAPGLTISSGFQPYAGCYVGSTTMSDARIMSMAPPPPSPTGLAFALTANNNSFSFSFCGSDVLGADDVMGSDPSPTQQQQQQPYAMPLSRNSSGRSSAQPTPPSHRVSGAAPKPVSLSAANLEHFYGIPTPSAPHRALYATSNTSNSSRTTSLATHPSTGSGASASGGGGGGGGDSSSALPDVQKDLLAFRAAEQEQQKFVLQQRNVYMSGLPVDFRPSAFRAMCEVFGHIESSKLCMEADDVNRCRGFGFVLFCDVESANSCIASLNGKVMQGKTLQVRRADLSAAPQPLNQATQRNRSGSCLVTPPALPQIAHQHHRHSGSNNNSIGASNAMLGPAVHSGTPGPATTGGNFVFNPSSPAANANNGVSPSSTLSALPFKFATPTGLASAPNSSSGLIQQKGSAMGSSFMYNGPSPSSSMGNSSTPTVLYPANTAVVSAMRNGLPIMQMYAPYPPPGSASMLPLAQQQQQQPQLVSHPSMSRNELVNSHAATPSSTGSSNMNLGFVTAPPLMPRQLPPTPPHPQHQQQPPLMQFQPQPPMQPPMQAQRPGANVAYYSTVDDQGAAMAPAKSSYPHSSNSGSAMQPSSAYASNVLMQDYLTAATALEPNVSTPNIYYLYPQ</sequence>
<accession>A0A0N0DYD4</accession>
<dbReference type="PROSITE" id="PS50102">
    <property type="entry name" value="RRM"/>
    <property type="match status" value="1"/>
</dbReference>
<keyword evidence="5" id="KW-1185">Reference proteome</keyword>
<evidence type="ECO:0000256" key="1">
    <source>
        <dbReference type="PROSITE-ProRule" id="PRU00176"/>
    </source>
</evidence>
<feature type="region of interest" description="Disordered" evidence="2">
    <location>
        <begin position="478"/>
        <end position="500"/>
    </location>
</feature>
<organism evidence="4 5">
    <name type="scientific">Leptomonas pyrrhocoris</name>
    <name type="common">Firebug parasite</name>
    <dbReference type="NCBI Taxonomy" id="157538"/>
    <lineage>
        <taxon>Eukaryota</taxon>
        <taxon>Discoba</taxon>
        <taxon>Euglenozoa</taxon>
        <taxon>Kinetoplastea</taxon>
        <taxon>Metakinetoplastina</taxon>
        <taxon>Trypanosomatida</taxon>
        <taxon>Trypanosomatidae</taxon>
        <taxon>Leishmaniinae</taxon>
        <taxon>Leptomonas</taxon>
    </lineage>
</organism>
<reference evidence="4 5" key="1">
    <citation type="submission" date="2015-07" db="EMBL/GenBank/DDBJ databases">
        <title>High-quality genome of monoxenous trypanosomatid Leptomonas pyrrhocoris.</title>
        <authorList>
            <person name="Flegontov P."/>
            <person name="Butenko A."/>
            <person name="Firsov S."/>
            <person name="Vlcek C."/>
            <person name="Logacheva M.D."/>
            <person name="Field M."/>
            <person name="Filatov D."/>
            <person name="Flegontova O."/>
            <person name="Gerasimov E."/>
            <person name="Jackson A.P."/>
            <person name="Kelly S."/>
            <person name="Opperdoes F."/>
            <person name="O'Reilly A."/>
            <person name="Votypka J."/>
            <person name="Yurchenko V."/>
            <person name="Lukes J."/>
        </authorList>
    </citation>
    <scope>NUCLEOTIDE SEQUENCE [LARGE SCALE GENOMIC DNA]</scope>
    <source>
        <strain evidence="4">H10</strain>
    </source>
</reference>
<dbReference type="OMA" id="LCMEADD"/>
<feature type="compositionally biased region" description="Gly residues" evidence="2">
    <location>
        <begin position="183"/>
        <end position="193"/>
    </location>
</feature>
<dbReference type="SUPFAM" id="SSF54928">
    <property type="entry name" value="RNA-binding domain, RBD"/>
    <property type="match status" value="1"/>
</dbReference>
<feature type="compositionally biased region" description="Low complexity" evidence="2">
    <location>
        <begin position="158"/>
        <end position="182"/>
    </location>
</feature>
<dbReference type="FunFam" id="3.30.70.330:FF:001228">
    <property type="entry name" value="RNA-binding protein RBP10, putative"/>
    <property type="match status" value="1"/>
</dbReference>
<feature type="region of interest" description="Disordered" evidence="2">
    <location>
        <begin position="529"/>
        <end position="549"/>
    </location>
</feature>